<dbReference type="Gene3D" id="2.60.20.10">
    <property type="entry name" value="Crystallins"/>
    <property type="match status" value="1"/>
</dbReference>
<dbReference type="SUPFAM" id="SSF49695">
    <property type="entry name" value="gamma-Crystallin-like"/>
    <property type="match status" value="1"/>
</dbReference>
<proteinExistence type="predicted"/>
<dbReference type="AlphaFoldDB" id="A0AAV2SRH8"/>
<evidence type="ECO:0000313" key="1">
    <source>
        <dbReference type="EMBL" id="CAL4240638.1"/>
    </source>
</evidence>
<dbReference type="Proteomes" id="UP001497623">
    <property type="component" value="Unassembled WGS sequence"/>
</dbReference>
<dbReference type="EMBL" id="CAXKWB010128060">
    <property type="protein sequence ID" value="CAL4240638.1"/>
    <property type="molecule type" value="Genomic_DNA"/>
</dbReference>
<dbReference type="InterPro" id="IPR011024">
    <property type="entry name" value="G_crystallin-like"/>
</dbReference>
<keyword evidence="2" id="KW-1185">Reference proteome</keyword>
<protein>
    <submittedName>
        <fullName evidence="1">Uncharacterized protein</fullName>
    </submittedName>
</protein>
<reference evidence="1 2" key="1">
    <citation type="submission" date="2024-05" db="EMBL/GenBank/DDBJ databases">
        <authorList>
            <person name="Wallberg A."/>
        </authorList>
    </citation>
    <scope>NUCLEOTIDE SEQUENCE [LARGE SCALE GENOMIC DNA]</scope>
</reference>
<organism evidence="1 2">
    <name type="scientific">Meganyctiphanes norvegica</name>
    <name type="common">Northern krill</name>
    <name type="synonym">Thysanopoda norvegica</name>
    <dbReference type="NCBI Taxonomy" id="48144"/>
    <lineage>
        <taxon>Eukaryota</taxon>
        <taxon>Metazoa</taxon>
        <taxon>Ecdysozoa</taxon>
        <taxon>Arthropoda</taxon>
        <taxon>Crustacea</taxon>
        <taxon>Multicrustacea</taxon>
        <taxon>Malacostraca</taxon>
        <taxon>Eumalacostraca</taxon>
        <taxon>Eucarida</taxon>
        <taxon>Euphausiacea</taxon>
        <taxon>Euphausiidae</taxon>
        <taxon>Meganyctiphanes</taxon>
    </lineage>
</organism>
<comment type="caution">
    <text evidence="1">The sequence shown here is derived from an EMBL/GenBank/DDBJ whole genome shotgun (WGS) entry which is preliminary data.</text>
</comment>
<gene>
    <name evidence="1" type="ORF">MNOR_LOCUS40622</name>
</gene>
<feature type="non-terminal residue" evidence="1">
    <location>
        <position position="1"/>
    </location>
</feature>
<sequence>PNSYIHWMKIEYRSSTVNSVMANLNLFLVFGALLPSFAVADCTSTIFLPYGVCAQIYRDTNCKTDHRNVLVGEYVAEAPRGWNDVISSVVVRDGCRFIGWENYHRHGEEHETYINRLNLDEDGMNDRISSYECTCTNYP</sequence>
<name>A0AAV2SRH8_MEGNR</name>
<accession>A0AAV2SRH8</accession>
<evidence type="ECO:0000313" key="2">
    <source>
        <dbReference type="Proteomes" id="UP001497623"/>
    </source>
</evidence>